<name>A0A5B1L5H5_9ACTN</name>
<dbReference type="GO" id="GO:0050348">
    <property type="term" value="F:trehalose O-mycolyltransferase activity"/>
    <property type="evidence" value="ECO:0007669"/>
    <property type="project" value="UniProtKB-EC"/>
</dbReference>
<dbReference type="AlphaFoldDB" id="A0A5B1L5H5"/>
<accession>A0A5B1L5H5</accession>
<dbReference type="SUPFAM" id="SSF53474">
    <property type="entry name" value="alpha/beta-Hydrolases"/>
    <property type="match status" value="1"/>
</dbReference>
<evidence type="ECO:0000313" key="10">
    <source>
        <dbReference type="EMBL" id="KAA1415408.1"/>
    </source>
</evidence>
<evidence type="ECO:0000313" key="11">
    <source>
        <dbReference type="Proteomes" id="UP000325003"/>
    </source>
</evidence>
<evidence type="ECO:0000256" key="4">
    <source>
        <dbReference type="ARBA" id="ARBA00013244"/>
    </source>
</evidence>
<keyword evidence="9" id="KW-0812">Transmembrane</keyword>
<dbReference type="EC" id="2.3.1.122" evidence="3"/>
<dbReference type="EC" id="2.3.1.20" evidence="4"/>
<comment type="catalytic activity">
    <reaction evidence="8">
        <text>an acyl-CoA + a 1,2-diacyl-sn-glycerol = a triacyl-sn-glycerol + CoA</text>
        <dbReference type="Rhea" id="RHEA:10868"/>
        <dbReference type="ChEBI" id="CHEBI:17815"/>
        <dbReference type="ChEBI" id="CHEBI:57287"/>
        <dbReference type="ChEBI" id="CHEBI:58342"/>
        <dbReference type="ChEBI" id="CHEBI:64615"/>
        <dbReference type="EC" id="2.3.1.20"/>
    </reaction>
</comment>
<dbReference type="PROSITE" id="PS51318">
    <property type="entry name" value="TAT"/>
    <property type="match status" value="1"/>
</dbReference>
<evidence type="ECO:0000256" key="1">
    <source>
        <dbReference type="ARBA" id="ARBA00000697"/>
    </source>
</evidence>
<reference evidence="10 11" key="1">
    <citation type="submission" date="2019-09" db="EMBL/GenBank/DDBJ databases">
        <title>Nocardioides panacisoli sp. nov., isolated from the soil of a ginseng field.</title>
        <authorList>
            <person name="Cho C."/>
        </authorList>
    </citation>
    <scope>NUCLEOTIDE SEQUENCE [LARGE SCALE GENOMIC DNA]</scope>
    <source>
        <strain evidence="10 11">BN130099</strain>
    </source>
</reference>
<evidence type="ECO:0000256" key="7">
    <source>
        <dbReference type="ARBA" id="ARBA00032572"/>
    </source>
</evidence>
<dbReference type="GO" id="GO:0004144">
    <property type="term" value="F:diacylglycerol O-acyltransferase activity"/>
    <property type="evidence" value="ECO:0007669"/>
    <property type="project" value="UniProtKB-EC"/>
</dbReference>
<evidence type="ECO:0000256" key="5">
    <source>
        <dbReference type="ARBA" id="ARBA00022679"/>
    </source>
</evidence>
<organism evidence="10 11">
    <name type="scientific">Nocardioides humilatus</name>
    <dbReference type="NCBI Taxonomy" id="2607660"/>
    <lineage>
        <taxon>Bacteria</taxon>
        <taxon>Bacillati</taxon>
        <taxon>Actinomycetota</taxon>
        <taxon>Actinomycetes</taxon>
        <taxon>Propionibacteriales</taxon>
        <taxon>Nocardioidaceae</taxon>
        <taxon>Nocardioides</taxon>
    </lineage>
</organism>
<dbReference type="EMBL" id="VUJV01000009">
    <property type="protein sequence ID" value="KAA1415408.1"/>
    <property type="molecule type" value="Genomic_DNA"/>
</dbReference>
<dbReference type="Gene3D" id="3.40.50.1820">
    <property type="entry name" value="alpha/beta hydrolase"/>
    <property type="match status" value="1"/>
</dbReference>
<evidence type="ECO:0000256" key="6">
    <source>
        <dbReference type="ARBA" id="ARBA00023315"/>
    </source>
</evidence>
<proteinExistence type="inferred from homology"/>
<gene>
    <name evidence="10" type="ORF">F0U44_20655</name>
</gene>
<comment type="caution">
    <text evidence="10">The sequence shown here is derived from an EMBL/GenBank/DDBJ whole genome shotgun (WGS) entry which is preliminary data.</text>
</comment>
<feature type="transmembrane region" description="Helical" evidence="9">
    <location>
        <begin position="12"/>
        <end position="32"/>
    </location>
</feature>
<keyword evidence="9" id="KW-0472">Membrane</keyword>
<dbReference type="InterPro" id="IPR050583">
    <property type="entry name" value="Mycobacterial_A85_antigen"/>
</dbReference>
<evidence type="ECO:0000256" key="2">
    <source>
        <dbReference type="ARBA" id="ARBA00005874"/>
    </source>
</evidence>
<dbReference type="RefSeq" id="WP_149730282.1">
    <property type="nucleotide sequence ID" value="NZ_VUJV01000009.1"/>
</dbReference>
<keyword evidence="11" id="KW-1185">Reference proteome</keyword>
<dbReference type="PANTHER" id="PTHR48098">
    <property type="entry name" value="ENTEROCHELIN ESTERASE-RELATED"/>
    <property type="match status" value="1"/>
</dbReference>
<dbReference type="Pfam" id="PF00756">
    <property type="entry name" value="Esterase"/>
    <property type="match status" value="1"/>
</dbReference>
<protein>
    <recommendedName>
        <fullName evidence="7">Acyl-CoA:diacylglycerol acyltransferase</fullName>
        <ecNumber evidence="3">2.3.1.122</ecNumber>
        <ecNumber evidence="4">2.3.1.20</ecNumber>
    </recommendedName>
</protein>
<dbReference type="Proteomes" id="UP000325003">
    <property type="component" value="Unassembled WGS sequence"/>
</dbReference>
<dbReference type="InterPro" id="IPR006311">
    <property type="entry name" value="TAT_signal"/>
</dbReference>
<keyword evidence="5" id="KW-0808">Transferase</keyword>
<keyword evidence="9" id="KW-1133">Transmembrane helix</keyword>
<sequence length="300" mass="31464">MTDPRRPRLSRRGLLIGGVVGTGAAVGGGYAVEQDWLPGRVWAYEHLGLNGPDGEVPDIVPGSISTGGFTTPHMPGREVGWAVVLPPDVGPRGLPVVIALHPLGADHTWAIDVGIDRFLAAAVADGVTPFAIVTVDGGTGYFHPHDGEDAGAMVHDDLLQAVTADPTFADLDLTRLGMIGWSMGGYGVLHLAPSIGTEGVRAVAAASPAVWSDPNEASSSGFASTEEYDDYTVFGHQESLVGTDIRIDCGKGDPFLHDVEDYVAGFAVPVEAVYAPGGHDRGYWRRILPDQLAFLGHALT</sequence>
<comment type="catalytic activity">
    <reaction evidence="1">
        <text>2 alpha,alpha'-trehalose 6-mycolate = alpha,alpha'-trehalose 6,6'-bismycolate + alpha,alpha-trehalose</text>
        <dbReference type="Rhea" id="RHEA:23472"/>
        <dbReference type="ChEBI" id="CHEBI:16551"/>
        <dbReference type="ChEBI" id="CHEBI:18195"/>
        <dbReference type="ChEBI" id="CHEBI:18234"/>
        <dbReference type="EC" id="2.3.1.122"/>
    </reaction>
</comment>
<reference evidence="10 11" key="2">
    <citation type="submission" date="2019-09" db="EMBL/GenBank/DDBJ databases">
        <authorList>
            <person name="Jin C."/>
        </authorList>
    </citation>
    <scope>NUCLEOTIDE SEQUENCE [LARGE SCALE GENOMIC DNA]</scope>
    <source>
        <strain evidence="10 11">BN130099</strain>
    </source>
</reference>
<dbReference type="PANTHER" id="PTHR48098:SF1">
    <property type="entry name" value="DIACYLGLYCEROL ACYLTRANSFERASE_MYCOLYLTRANSFERASE AG85A"/>
    <property type="match status" value="1"/>
</dbReference>
<evidence type="ECO:0000256" key="9">
    <source>
        <dbReference type="SAM" id="Phobius"/>
    </source>
</evidence>
<evidence type="ECO:0000256" key="3">
    <source>
        <dbReference type="ARBA" id="ARBA00012820"/>
    </source>
</evidence>
<evidence type="ECO:0000256" key="8">
    <source>
        <dbReference type="ARBA" id="ARBA00048109"/>
    </source>
</evidence>
<dbReference type="InterPro" id="IPR029058">
    <property type="entry name" value="AB_hydrolase_fold"/>
</dbReference>
<dbReference type="InterPro" id="IPR000801">
    <property type="entry name" value="Esterase-like"/>
</dbReference>
<keyword evidence="6" id="KW-0012">Acyltransferase</keyword>
<comment type="similarity">
    <text evidence="2">Belongs to the mycobacterial A85 antigen family.</text>
</comment>